<keyword evidence="1" id="KW-0472">Membrane</keyword>
<evidence type="ECO:0000313" key="3">
    <source>
        <dbReference type="Proteomes" id="UP000009045"/>
    </source>
</evidence>
<dbReference type="AlphaFoldDB" id="F7XE39"/>
<evidence type="ECO:0008006" key="4">
    <source>
        <dbReference type="Google" id="ProtNLM"/>
    </source>
</evidence>
<feature type="transmembrane region" description="Helical" evidence="1">
    <location>
        <begin position="74"/>
        <end position="96"/>
    </location>
</feature>
<organism evidence="2 3">
    <name type="scientific">Sinorhizobium meliloti (strain SM11)</name>
    <dbReference type="NCBI Taxonomy" id="707241"/>
    <lineage>
        <taxon>Bacteria</taxon>
        <taxon>Pseudomonadati</taxon>
        <taxon>Pseudomonadota</taxon>
        <taxon>Alphaproteobacteria</taxon>
        <taxon>Hyphomicrobiales</taxon>
        <taxon>Rhizobiaceae</taxon>
        <taxon>Sinorhizobium/Ensifer group</taxon>
        <taxon>Sinorhizobium</taxon>
    </lineage>
</organism>
<proteinExistence type="predicted"/>
<feature type="transmembrane region" description="Helical" evidence="1">
    <location>
        <begin position="21"/>
        <end position="42"/>
    </location>
</feature>
<name>F7XE39_SINMM</name>
<dbReference type="HOGENOM" id="CLU_1546582_0_0_5"/>
<feature type="transmembrane region" description="Helical" evidence="1">
    <location>
        <begin position="147"/>
        <end position="164"/>
    </location>
</feature>
<geneLocation type="plasmid" evidence="2 3">
    <name>pSmeSM11c</name>
</geneLocation>
<dbReference type="KEGG" id="smx:SM11_pC0741"/>
<dbReference type="InterPro" id="IPR005134">
    <property type="entry name" value="UPF0114"/>
</dbReference>
<keyword evidence="2" id="KW-0614">Plasmid</keyword>
<dbReference type="Proteomes" id="UP000009045">
    <property type="component" value="Plasmid pSmeSM11c"/>
</dbReference>
<protein>
    <recommendedName>
        <fullName evidence="4">YqhA family protein</fullName>
    </recommendedName>
</protein>
<dbReference type="PATRIC" id="fig|707241.3.peg.4707"/>
<reference evidence="2 3" key="1">
    <citation type="journal article" date="2011" name="J. Biotechnol.">
        <title>The complete genome sequence of the dominant Sinorhizobium meliloti field isolate SM11 extends the S. meliloti pan-genome.</title>
        <authorList>
            <person name="Schneiker-Bekel S."/>
            <person name="Wibberg D."/>
            <person name="Bekel T."/>
            <person name="Blom J."/>
            <person name="Linke B."/>
            <person name="Neuweger H."/>
            <person name="Stiens M."/>
            <person name="Vorholter F.J."/>
            <person name="Weidner S."/>
            <person name="Goesmann A."/>
            <person name="Puhler A."/>
            <person name="Schluter A."/>
        </authorList>
    </citation>
    <scope>NUCLEOTIDE SEQUENCE [LARGE SCALE GENOMIC DNA]</scope>
    <source>
        <strain evidence="2 3">SM11</strain>
        <plasmid evidence="3">pSmeSM11c</plasmid>
    </source>
</reference>
<keyword evidence="1" id="KW-0812">Transmembrane</keyword>
<evidence type="ECO:0000313" key="2">
    <source>
        <dbReference type="EMBL" id="AEH81814.1"/>
    </source>
</evidence>
<sequence>MRVPRTRCRKAARPMISFFLGIRYIMILASIGVLGGALLMFLEGALLLRNAFTFVRTEPELSVTAAVLRATDKFLFGIVLTIFGYAITFGFVIDVSDEVRKRVPRWMILNTVAEMKILFIEVIILYLVVHFATVVAETEGMLDWNGLVLPGAALLLAAAMKLVASSTHDLGPK</sequence>
<evidence type="ECO:0000256" key="1">
    <source>
        <dbReference type="SAM" id="Phobius"/>
    </source>
</evidence>
<dbReference type="EMBL" id="CP001831">
    <property type="protein sequence ID" value="AEH81814.1"/>
    <property type="molecule type" value="Genomic_DNA"/>
</dbReference>
<keyword evidence="1" id="KW-1133">Transmembrane helix</keyword>
<accession>F7XE39</accession>
<gene>
    <name evidence="2" type="ordered locus">SM11_pC0741</name>
</gene>
<feature type="transmembrane region" description="Helical" evidence="1">
    <location>
        <begin position="117"/>
        <end position="135"/>
    </location>
</feature>
<dbReference type="Pfam" id="PF03350">
    <property type="entry name" value="UPF0114"/>
    <property type="match status" value="1"/>
</dbReference>